<keyword evidence="1" id="KW-0812">Transmembrane</keyword>
<organism evidence="2 3">
    <name type="scientific">Thermoanaerobacterium saccharolyticum (strain DSM 8691 / JW/SL-YS485)</name>
    <dbReference type="NCBI Taxonomy" id="1094508"/>
    <lineage>
        <taxon>Bacteria</taxon>
        <taxon>Bacillati</taxon>
        <taxon>Bacillota</taxon>
        <taxon>Clostridia</taxon>
        <taxon>Thermoanaerobacterales</taxon>
        <taxon>Thermoanaerobacteraceae</taxon>
        <taxon>Thermoanaerobacterium</taxon>
    </lineage>
</organism>
<geneLocation type="plasmid" evidence="2 3">
    <name>pMU3262</name>
</geneLocation>
<gene>
    <name evidence="2" type="ordered locus">Tsac_2756</name>
</gene>
<sequence length="55" mass="6659">MSSEQIITIFENWWYIFFALYLVVLFSIKDFSNKMMFIFTTLFIIGMVIGFFKLI</sequence>
<dbReference type="AlphaFoldDB" id="I3WBV2"/>
<keyword evidence="1" id="KW-1133">Transmembrane helix</keyword>
<keyword evidence="2" id="KW-0614">Plasmid</keyword>
<proteinExistence type="predicted"/>
<keyword evidence="1" id="KW-0472">Membrane</keyword>
<dbReference type="BioCyc" id="TSAC1094508:GLMA-2802-MONOMER"/>
<protein>
    <submittedName>
        <fullName evidence="2">Uncharacterized protein</fullName>
    </submittedName>
</protein>
<evidence type="ECO:0000313" key="3">
    <source>
        <dbReference type="Proteomes" id="UP000006178"/>
    </source>
</evidence>
<accession>I3WBV2</accession>
<evidence type="ECO:0000256" key="1">
    <source>
        <dbReference type="SAM" id="Phobius"/>
    </source>
</evidence>
<dbReference type="Proteomes" id="UP000006178">
    <property type="component" value="Plasmid pMU3262"/>
</dbReference>
<reference evidence="2 3" key="1">
    <citation type="journal article" date="2014" name="Appl. Environ. Microbiol.">
        <title>Profile of Secreted Hydrolases, Associated Proteins, and SlpA in Thermoanaerobacterium saccharolyticum during the Degradation of Hemicellulose.</title>
        <authorList>
            <person name="Currie D.H."/>
            <person name="Guss A.M."/>
            <person name="Herring C.D."/>
            <person name="Giannone R.J."/>
            <person name="Johnson C.M."/>
            <person name="Lankford P.K."/>
            <person name="Brown S.D."/>
            <person name="Hettich R.L."/>
            <person name="Lynd L.R."/>
        </authorList>
    </citation>
    <scope>NUCLEOTIDE SEQUENCE [LARGE SCALE GENOMIC DNA]</scope>
    <source>
        <strain evidence="3">DSM 8691 / JW/SL-YS485</strain>
    </source>
</reference>
<feature type="transmembrane region" description="Helical" evidence="1">
    <location>
        <begin position="35"/>
        <end position="54"/>
    </location>
</feature>
<keyword evidence="3" id="KW-1185">Reference proteome</keyword>
<name>I3WBV2_THESW</name>
<feature type="transmembrane region" description="Helical" evidence="1">
    <location>
        <begin position="12"/>
        <end position="28"/>
    </location>
</feature>
<dbReference type="KEGG" id="tsh:Tsac_2756"/>
<dbReference type="RefSeq" id="WP_014759574.1">
    <property type="nucleotide sequence ID" value="NC_017998.1"/>
</dbReference>
<dbReference type="EMBL" id="CP003185">
    <property type="protein sequence ID" value="AFK94303.1"/>
    <property type="molecule type" value="Genomic_DNA"/>
</dbReference>
<evidence type="ECO:0000313" key="2">
    <source>
        <dbReference type="EMBL" id="AFK94303.1"/>
    </source>
</evidence>